<dbReference type="Proteomes" id="UP000275267">
    <property type="component" value="Unassembled WGS sequence"/>
</dbReference>
<sequence length="194" mass="18769">MEHRRGTPCTSSPAQLAPLVAAYPGGAALSPSAAVAGVAGTGAVPPTGASFPAAAGLRALPYPSAGSWAGPPCPPPLGVPPATYSDAAPRFVAVPSGASYPPAAAVRAAPYPAAGSWAGPPYPPALGVPPATGAASGFGGLLGWPSSQFGSTDGTSAFLQPVVPTALGPGIRFVSLFVALNFSDPSLIFGGLQL</sequence>
<evidence type="ECO:0000313" key="2">
    <source>
        <dbReference type="Proteomes" id="UP000275267"/>
    </source>
</evidence>
<organism evidence="1 2">
    <name type="scientific">Panicum miliaceum</name>
    <name type="common">Proso millet</name>
    <name type="synonym">Broomcorn millet</name>
    <dbReference type="NCBI Taxonomy" id="4540"/>
    <lineage>
        <taxon>Eukaryota</taxon>
        <taxon>Viridiplantae</taxon>
        <taxon>Streptophyta</taxon>
        <taxon>Embryophyta</taxon>
        <taxon>Tracheophyta</taxon>
        <taxon>Spermatophyta</taxon>
        <taxon>Magnoliopsida</taxon>
        <taxon>Liliopsida</taxon>
        <taxon>Poales</taxon>
        <taxon>Poaceae</taxon>
        <taxon>PACMAD clade</taxon>
        <taxon>Panicoideae</taxon>
        <taxon>Panicodae</taxon>
        <taxon>Paniceae</taxon>
        <taxon>Panicinae</taxon>
        <taxon>Panicum</taxon>
        <taxon>Panicum sect. Panicum</taxon>
    </lineage>
</organism>
<accession>A0A3L6RST6</accession>
<gene>
    <name evidence="1" type="ORF">C2845_PM11G25560</name>
</gene>
<proteinExistence type="predicted"/>
<keyword evidence="2" id="KW-1185">Reference proteome</keyword>
<dbReference type="EMBL" id="PQIB02000007">
    <property type="protein sequence ID" value="RLN08866.1"/>
    <property type="molecule type" value="Genomic_DNA"/>
</dbReference>
<dbReference type="AlphaFoldDB" id="A0A3L6RST6"/>
<reference evidence="2" key="1">
    <citation type="journal article" date="2019" name="Nat. Commun.">
        <title>The genome of broomcorn millet.</title>
        <authorList>
            <person name="Zou C."/>
            <person name="Miki D."/>
            <person name="Li D."/>
            <person name="Tang Q."/>
            <person name="Xiao L."/>
            <person name="Rajput S."/>
            <person name="Deng P."/>
            <person name="Jia W."/>
            <person name="Huang R."/>
            <person name="Zhang M."/>
            <person name="Sun Y."/>
            <person name="Hu J."/>
            <person name="Fu X."/>
            <person name="Schnable P.S."/>
            <person name="Li F."/>
            <person name="Zhang H."/>
            <person name="Feng B."/>
            <person name="Zhu X."/>
            <person name="Liu R."/>
            <person name="Schnable J.C."/>
            <person name="Zhu J.-K."/>
            <person name="Zhang H."/>
        </authorList>
    </citation>
    <scope>NUCLEOTIDE SEQUENCE [LARGE SCALE GENOMIC DNA]</scope>
</reference>
<name>A0A3L6RST6_PANMI</name>
<comment type="caution">
    <text evidence="1">The sequence shown here is derived from an EMBL/GenBank/DDBJ whole genome shotgun (WGS) entry which is preliminary data.</text>
</comment>
<evidence type="ECO:0000313" key="1">
    <source>
        <dbReference type="EMBL" id="RLN08866.1"/>
    </source>
</evidence>
<protein>
    <submittedName>
        <fullName evidence="1">Uncharacterized protein</fullName>
    </submittedName>
</protein>